<gene>
    <name evidence="3" type="ORF">L9F63_005389</name>
</gene>
<dbReference type="GO" id="GO:0016491">
    <property type="term" value="F:oxidoreductase activity"/>
    <property type="evidence" value="ECO:0007669"/>
    <property type="project" value="UniProtKB-KW"/>
</dbReference>
<keyword evidence="2" id="KW-0812">Transmembrane</keyword>
<protein>
    <submittedName>
        <fullName evidence="3">Uncharacterized protein</fullName>
    </submittedName>
</protein>
<dbReference type="Gene3D" id="3.40.50.720">
    <property type="entry name" value="NAD(P)-binding Rossmann-like Domain"/>
    <property type="match status" value="1"/>
</dbReference>
<dbReference type="PRINTS" id="PR00081">
    <property type="entry name" value="GDHRDH"/>
</dbReference>
<keyword evidence="2" id="KW-0472">Membrane</keyword>
<dbReference type="PANTHER" id="PTHR43157">
    <property type="entry name" value="PHOSPHATIDYLINOSITOL-GLYCAN BIOSYNTHESIS CLASS F PROTEIN-RELATED"/>
    <property type="match status" value="1"/>
</dbReference>
<dbReference type="EMBL" id="JASPKZ010008884">
    <property type="protein sequence ID" value="KAJ9578383.1"/>
    <property type="molecule type" value="Genomic_DNA"/>
</dbReference>
<keyword evidence="1" id="KW-0560">Oxidoreductase</keyword>
<comment type="caution">
    <text evidence="3">The sequence shown here is derived from an EMBL/GenBank/DDBJ whole genome shotgun (WGS) entry which is preliminary data.</text>
</comment>
<dbReference type="AlphaFoldDB" id="A0AAD8E5T9"/>
<reference evidence="3" key="1">
    <citation type="journal article" date="2023" name="IScience">
        <title>Live-bearing cockroach genome reveals convergent evolutionary mechanisms linked to viviparity in insects and beyond.</title>
        <authorList>
            <person name="Fouks B."/>
            <person name="Harrison M.C."/>
            <person name="Mikhailova A.A."/>
            <person name="Marchal E."/>
            <person name="English S."/>
            <person name="Carruthers M."/>
            <person name="Jennings E.C."/>
            <person name="Chiamaka E.L."/>
            <person name="Frigard R.A."/>
            <person name="Pippel M."/>
            <person name="Attardo G.M."/>
            <person name="Benoit J.B."/>
            <person name="Bornberg-Bauer E."/>
            <person name="Tobe S.S."/>
        </authorList>
    </citation>
    <scope>NUCLEOTIDE SEQUENCE</scope>
    <source>
        <strain evidence="3">Stay&amp;Tobe</strain>
    </source>
</reference>
<dbReference type="PANTHER" id="PTHR43157:SF31">
    <property type="entry name" value="PHOSPHATIDYLINOSITOL-GLYCAN BIOSYNTHESIS CLASS F PROTEIN"/>
    <property type="match status" value="1"/>
</dbReference>
<evidence type="ECO:0000313" key="4">
    <source>
        <dbReference type="Proteomes" id="UP001233999"/>
    </source>
</evidence>
<feature type="transmembrane region" description="Helical" evidence="2">
    <location>
        <begin position="18"/>
        <end position="35"/>
    </location>
</feature>
<dbReference type="Proteomes" id="UP001233999">
    <property type="component" value="Unassembled WGS sequence"/>
</dbReference>
<organism evidence="3 4">
    <name type="scientific">Diploptera punctata</name>
    <name type="common">Pacific beetle cockroach</name>
    <dbReference type="NCBI Taxonomy" id="6984"/>
    <lineage>
        <taxon>Eukaryota</taxon>
        <taxon>Metazoa</taxon>
        <taxon>Ecdysozoa</taxon>
        <taxon>Arthropoda</taxon>
        <taxon>Hexapoda</taxon>
        <taxon>Insecta</taxon>
        <taxon>Pterygota</taxon>
        <taxon>Neoptera</taxon>
        <taxon>Polyneoptera</taxon>
        <taxon>Dictyoptera</taxon>
        <taxon>Blattodea</taxon>
        <taxon>Blaberoidea</taxon>
        <taxon>Blaberidae</taxon>
        <taxon>Diplopterinae</taxon>
        <taxon>Diploptera</taxon>
    </lineage>
</organism>
<keyword evidence="2" id="KW-1133">Transmembrane helix</keyword>
<dbReference type="SUPFAM" id="SSF51735">
    <property type="entry name" value="NAD(P)-binding Rossmann-fold domains"/>
    <property type="match status" value="1"/>
</dbReference>
<reference evidence="3" key="2">
    <citation type="submission" date="2023-05" db="EMBL/GenBank/DDBJ databases">
        <authorList>
            <person name="Fouks B."/>
        </authorList>
    </citation>
    <scope>NUCLEOTIDE SEQUENCE</scope>
    <source>
        <strain evidence="3">Stay&amp;Tobe</strain>
        <tissue evidence="3">Testes</tissue>
    </source>
</reference>
<proteinExistence type="predicted"/>
<keyword evidence="4" id="KW-1185">Reference proteome</keyword>
<sequence>MVSIFTDTGFENILCSNILWAAIITIIGVKVYILYTSKIYTSRKCLYDKTVIVTGATSGIGRELVTCLIGRGARVCLACRDVKKAEKIKEEVLSIFEGAKNRLAVYYLDLSSLDSVRKFAQEVSTKEERIDILINNAGATGLGNKKTEDGFLIGMQVNYFAPFLLTCLLL</sequence>
<accession>A0AAD8E5T9</accession>
<evidence type="ECO:0000313" key="3">
    <source>
        <dbReference type="EMBL" id="KAJ9578383.1"/>
    </source>
</evidence>
<feature type="non-terminal residue" evidence="3">
    <location>
        <position position="1"/>
    </location>
</feature>
<evidence type="ECO:0000256" key="2">
    <source>
        <dbReference type="SAM" id="Phobius"/>
    </source>
</evidence>
<dbReference type="Pfam" id="PF00106">
    <property type="entry name" value="adh_short"/>
    <property type="match status" value="1"/>
</dbReference>
<name>A0AAD8E5T9_DIPPU</name>
<dbReference type="InterPro" id="IPR002347">
    <property type="entry name" value="SDR_fam"/>
</dbReference>
<dbReference type="InterPro" id="IPR036291">
    <property type="entry name" value="NAD(P)-bd_dom_sf"/>
</dbReference>
<evidence type="ECO:0000256" key="1">
    <source>
        <dbReference type="ARBA" id="ARBA00023002"/>
    </source>
</evidence>